<dbReference type="EMBL" id="PYGA01000012">
    <property type="protein sequence ID" value="PSK96237.1"/>
    <property type="molecule type" value="Genomic_DNA"/>
</dbReference>
<feature type="transmembrane region" description="Helical" evidence="2">
    <location>
        <begin position="32"/>
        <end position="49"/>
    </location>
</feature>
<evidence type="ECO:0000256" key="1">
    <source>
        <dbReference type="SAM" id="MobiDB-lite"/>
    </source>
</evidence>
<dbReference type="Proteomes" id="UP000240542">
    <property type="component" value="Unassembled WGS sequence"/>
</dbReference>
<proteinExistence type="predicted"/>
<dbReference type="RefSeq" id="WP_106584198.1">
    <property type="nucleotide sequence ID" value="NZ_PYGA01000012.1"/>
</dbReference>
<dbReference type="AlphaFoldDB" id="A0A2P8DG86"/>
<feature type="region of interest" description="Disordered" evidence="1">
    <location>
        <begin position="289"/>
        <end position="308"/>
    </location>
</feature>
<keyword evidence="2" id="KW-0472">Membrane</keyword>
<dbReference type="InterPro" id="IPR024414">
    <property type="entry name" value="Uncharacterised_PrgI"/>
</dbReference>
<dbReference type="OrthoDB" id="3354527at2"/>
<protein>
    <submittedName>
        <fullName evidence="3">PrgI family protein</fullName>
    </submittedName>
</protein>
<dbReference type="Pfam" id="PF12666">
    <property type="entry name" value="PrgI"/>
    <property type="match status" value="1"/>
</dbReference>
<evidence type="ECO:0000256" key="2">
    <source>
        <dbReference type="SAM" id="Phobius"/>
    </source>
</evidence>
<evidence type="ECO:0000313" key="3">
    <source>
        <dbReference type="EMBL" id="PSK96237.1"/>
    </source>
</evidence>
<keyword evidence="4" id="KW-1185">Reference proteome</keyword>
<keyword evidence="2" id="KW-0812">Transmembrane</keyword>
<keyword evidence="2" id="KW-1133">Transmembrane helix</keyword>
<evidence type="ECO:0000313" key="4">
    <source>
        <dbReference type="Proteomes" id="UP000240542"/>
    </source>
</evidence>
<gene>
    <name evidence="3" type="ORF">CLV63_112119</name>
</gene>
<accession>A0A2P8DG86</accession>
<comment type="caution">
    <text evidence="3">The sequence shown here is derived from an EMBL/GenBank/DDBJ whole genome shotgun (WGS) entry which is preliminary data.</text>
</comment>
<feature type="transmembrane region" description="Helical" evidence="2">
    <location>
        <begin position="55"/>
        <end position="75"/>
    </location>
</feature>
<name>A0A2P8DG86_9ACTN</name>
<organism evidence="3 4">
    <name type="scientific">Murinocardiopsis flavida</name>
    <dbReference type="NCBI Taxonomy" id="645275"/>
    <lineage>
        <taxon>Bacteria</taxon>
        <taxon>Bacillati</taxon>
        <taxon>Actinomycetota</taxon>
        <taxon>Actinomycetes</taxon>
        <taxon>Streptosporangiales</taxon>
        <taxon>Nocardiopsidaceae</taxon>
        <taxon>Murinocardiopsis</taxon>
    </lineage>
</organism>
<sequence length="308" mass="31687">MTSDEPSTWRARIPADIDRPDPVLAGLSVRQLLLLAPVALCAWALIAATRGLIPLWATGAALVPLAGAAIALVLGRRDGIGLDRLAALALTWRRGPKHRVGAPDGVAPLPDWAPADPGGPHLEPLRLPASAITASGVVDLDGRCAVMIASSTANLHLASGREQDAAIAAFAALLHALTAPAQILVRGTRLDLAPFADSLRAGAPHLPHPALEEAAHAHADFLTHLQESRELLHRTVIVVLTAPGRAEAVGPGLVRRAEDVAAQLGGLGVAAQVCDGDAATHVLRSCLHPASTRPDDAAGPAGPEEEVS</sequence>
<reference evidence="3 4" key="1">
    <citation type="submission" date="2018-03" db="EMBL/GenBank/DDBJ databases">
        <title>Genomic Encyclopedia of Archaeal and Bacterial Type Strains, Phase II (KMG-II): from individual species to whole genera.</title>
        <authorList>
            <person name="Goeker M."/>
        </authorList>
    </citation>
    <scope>NUCLEOTIDE SEQUENCE [LARGE SCALE GENOMIC DNA]</scope>
    <source>
        <strain evidence="3 4">DSM 45312</strain>
    </source>
</reference>